<evidence type="ECO:0000256" key="1">
    <source>
        <dbReference type="SAM" id="MobiDB-lite"/>
    </source>
</evidence>
<dbReference type="EMBL" id="JARAKH010000029">
    <property type="protein sequence ID" value="KAK8388266.1"/>
    <property type="molecule type" value="Genomic_DNA"/>
</dbReference>
<keyword evidence="3" id="KW-1185">Reference proteome</keyword>
<evidence type="ECO:0000313" key="2">
    <source>
        <dbReference type="EMBL" id="KAK8388266.1"/>
    </source>
</evidence>
<dbReference type="Proteomes" id="UP001487740">
    <property type="component" value="Unassembled WGS sequence"/>
</dbReference>
<accession>A0AAW0TNM4</accession>
<feature type="region of interest" description="Disordered" evidence="1">
    <location>
        <begin position="89"/>
        <end position="120"/>
    </location>
</feature>
<protein>
    <submittedName>
        <fullName evidence="2">Uncharacterized protein</fullName>
    </submittedName>
</protein>
<evidence type="ECO:0000313" key="3">
    <source>
        <dbReference type="Proteomes" id="UP001487740"/>
    </source>
</evidence>
<name>A0AAW0TNM4_SCYPA</name>
<comment type="caution">
    <text evidence="2">The sequence shown here is derived from an EMBL/GenBank/DDBJ whole genome shotgun (WGS) entry which is preliminary data.</text>
</comment>
<sequence length="147" mass="16375">MSGSNDFSLYSARLPPTRCTSLCKEIARRTPLPTPPHFALVRHRHEASLVVRLMRVLNQKTVSAIFRAGKGWDVFGATSAGTMAPHVFPMPQGPERQRDPNLNTHAQCRPSRSPRPPRRSLRAVTVAWPQRQGHSALIAFITTDCDV</sequence>
<proteinExistence type="predicted"/>
<organism evidence="2 3">
    <name type="scientific">Scylla paramamosain</name>
    <name type="common">Mud crab</name>
    <dbReference type="NCBI Taxonomy" id="85552"/>
    <lineage>
        <taxon>Eukaryota</taxon>
        <taxon>Metazoa</taxon>
        <taxon>Ecdysozoa</taxon>
        <taxon>Arthropoda</taxon>
        <taxon>Crustacea</taxon>
        <taxon>Multicrustacea</taxon>
        <taxon>Malacostraca</taxon>
        <taxon>Eumalacostraca</taxon>
        <taxon>Eucarida</taxon>
        <taxon>Decapoda</taxon>
        <taxon>Pleocyemata</taxon>
        <taxon>Brachyura</taxon>
        <taxon>Eubrachyura</taxon>
        <taxon>Portunoidea</taxon>
        <taxon>Portunidae</taxon>
        <taxon>Portuninae</taxon>
        <taxon>Scylla</taxon>
    </lineage>
</organism>
<gene>
    <name evidence="2" type="ORF">O3P69_020273</name>
</gene>
<reference evidence="2 3" key="1">
    <citation type="submission" date="2023-03" db="EMBL/GenBank/DDBJ databases">
        <title>High-quality genome of Scylla paramamosain provides insights in environmental adaptation.</title>
        <authorList>
            <person name="Zhang L."/>
        </authorList>
    </citation>
    <scope>NUCLEOTIDE SEQUENCE [LARGE SCALE GENOMIC DNA]</scope>
    <source>
        <strain evidence="2">LZ_2023a</strain>
        <tissue evidence="2">Muscle</tissue>
    </source>
</reference>
<dbReference type="AlphaFoldDB" id="A0AAW0TNM4"/>